<dbReference type="GO" id="GO:0006886">
    <property type="term" value="P:intracellular protein transport"/>
    <property type="evidence" value="ECO:0007669"/>
    <property type="project" value="InterPro"/>
</dbReference>
<feature type="transmembrane region" description="Helical" evidence="2">
    <location>
        <begin position="357"/>
        <end position="377"/>
    </location>
</feature>
<dbReference type="Proteomes" id="UP000078546">
    <property type="component" value="Unassembled WGS sequence"/>
</dbReference>
<accession>A0A1A8WCC4</accession>
<organism evidence="4 7">
    <name type="scientific">Plasmodium ovale curtisi</name>
    <dbReference type="NCBI Taxonomy" id="864141"/>
    <lineage>
        <taxon>Eukaryota</taxon>
        <taxon>Sar</taxon>
        <taxon>Alveolata</taxon>
        <taxon>Apicomplexa</taxon>
        <taxon>Aconoidasida</taxon>
        <taxon>Haemosporida</taxon>
        <taxon>Plasmodiidae</taxon>
        <taxon>Plasmodium</taxon>
        <taxon>Plasmodium (Plasmodium)</taxon>
    </lineage>
</organism>
<evidence type="ECO:0000313" key="5">
    <source>
        <dbReference type="EMBL" id="SBS98590.1"/>
    </source>
</evidence>
<dbReference type="Proteomes" id="UP000078560">
    <property type="component" value="Unassembled WGS sequence"/>
</dbReference>
<keyword evidence="2" id="KW-0812">Transmembrane</keyword>
<evidence type="ECO:0000256" key="1">
    <source>
        <dbReference type="ARBA" id="ARBA00009063"/>
    </source>
</evidence>
<proteinExistence type="inferred from homology"/>
<feature type="domain" description="T-SNARE coiled-coil homology" evidence="3">
    <location>
        <begin position="282"/>
        <end position="344"/>
    </location>
</feature>
<gene>
    <name evidence="5" type="ORF">POVCU1_047300</name>
    <name evidence="4" type="ORF">POVCU2_0050960</name>
</gene>
<dbReference type="EMBL" id="FLQU01000662">
    <property type="protein sequence ID" value="SBS88868.1"/>
    <property type="molecule type" value="Genomic_DNA"/>
</dbReference>
<protein>
    <submittedName>
        <fullName evidence="4">Syntaxin, Qa-SNARE family (SYN16)</fullName>
    </submittedName>
</protein>
<dbReference type="InterPro" id="IPR006012">
    <property type="entry name" value="Syntaxin/epimorphin_CS"/>
</dbReference>
<dbReference type="GO" id="GO:0012505">
    <property type="term" value="C:endomembrane system"/>
    <property type="evidence" value="ECO:0007669"/>
    <property type="project" value="TreeGrafter"/>
</dbReference>
<evidence type="ECO:0000313" key="4">
    <source>
        <dbReference type="EMBL" id="SBS88868.1"/>
    </source>
</evidence>
<dbReference type="GO" id="GO:0005484">
    <property type="term" value="F:SNAP receptor activity"/>
    <property type="evidence" value="ECO:0007669"/>
    <property type="project" value="InterPro"/>
</dbReference>
<dbReference type="PANTHER" id="PTHR19957">
    <property type="entry name" value="SYNTAXIN"/>
    <property type="match status" value="1"/>
</dbReference>
<dbReference type="InterPro" id="IPR045242">
    <property type="entry name" value="Syntaxin"/>
</dbReference>
<dbReference type="GO" id="GO:0048278">
    <property type="term" value="P:vesicle docking"/>
    <property type="evidence" value="ECO:0007669"/>
    <property type="project" value="TreeGrafter"/>
</dbReference>
<evidence type="ECO:0000259" key="3">
    <source>
        <dbReference type="PROSITE" id="PS50192"/>
    </source>
</evidence>
<evidence type="ECO:0000313" key="6">
    <source>
        <dbReference type="Proteomes" id="UP000078546"/>
    </source>
</evidence>
<dbReference type="CDD" id="cd15845">
    <property type="entry name" value="SNARE_syntaxin16"/>
    <property type="match status" value="1"/>
</dbReference>
<dbReference type="PANTHER" id="PTHR19957:SF224">
    <property type="entry name" value="HL02043P"/>
    <property type="match status" value="1"/>
</dbReference>
<dbReference type="SMART" id="SM00397">
    <property type="entry name" value="t_SNARE"/>
    <property type="match status" value="1"/>
</dbReference>
<dbReference type="PROSITE" id="PS00914">
    <property type="entry name" value="SYNTAXIN"/>
    <property type="match status" value="1"/>
</dbReference>
<dbReference type="EMBL" id="FLQV01000867">
    <property type="protein sequence ID" value="SBS98590.1"/>
    <property type="molecule type" value="Genomic_DNA"/>
</dbReference>
<evidence type="ECO:0000313" key="7">
    <source>
        <dbReference type="Proteomes" id="UP000078560"/>
    </source>
</evidence>
<reference evidence="4" key="1">
    <citation type="submission" date="2016-05" db="EMBL/GenBank/DDBJ databases">
        <authorList>
            <person name="Lavstsen T."/>
            <person name="Jespersen J.S."/>
        </authorList>
    </citation>
    <scope>NUCLEOTIDE SEQUENCE [LARGE SCALE GENOMIC DNA]</scope>
</reference>
<dbReference type="GO" id="GO:0031201">
    <property type="term" value="C:SNARE complex"/>
    <property type="evidence" value="ECO:0007669"/>
    <property type="project" value="TreeGrafter"/>
</dbReference>
<keyword evidence="2" id="KW-0472">Membrane</keyword>
<dbReference type="PROSITE" id="PS50192">
    <property type="entry name" value="T_SNARE"/>
    <property type="match status" value="1"/>
</dbReference>
<dbReference type="Gene3D" id="1.20.58.70">
    <property type="match status" value="1"/>
</dbReference>
<dbReference type="GO" id="GO:0000149">
    <property type="term" value="F:SNARE binding"/>
    <property type="evidence" value="ECO:0007669"/>
    <property type="project" value="TreeGrafter"/>
</dbReference>
<dbReference type="SUPFAM" id="SSF47661">
    <property type="entry name" value="t-snare proteins"/>
    <property type="match status" value="1"/>
</dbReference>
<dbReference type="InterPro" id="IPR010989">
    <property type="entry name" value="SNARE"/>
</dbReference>
<comment type="similarity">
    <text evidence="1">Belongs to the syntaxin family.</text>
</comment>
<evidence type="ECO:0000256" key="2">
    <source>
        <dbReference type="SAM" id="Phobius"/>
    </source>
</evidence>
<sequence>MNYFRISEEHTKGNFPAIVGCLSDLNNKEELQRRETRMRHLKDGIRKANIEAFNYKGGSCVREIKRKRNRFKLSAYEQLNDDESGTENLLGRNEEDIEMQEQSMLPPYWIETTEECSEDINNIKMKLTELQKLQRSKLLNVINSDDRLDEVISQMSTDITLLIKNCERKIHTISNEVEVNGVIANGVEANGVEANGVEANGVEANRHGGSNKNDIIDKLKKNAKSSLISQLQTLSHTFHKKQKSYMIEFKKLSNEYDHMEAYPNLTNEDEQFVYDKAYEDTSINVKKRNTELKKIADTVIDLHHIFKELSLMLVDQGSVLDQIDYNMEISLDKSEKGLQKLKNLHKQQSDKRAAKCISFLTTLIFVLLILIILKHVLFELSSSKSTTHLYKHPSYFSGATIRPPFLCAFFQNKQNYKQMENITSERCELQVRNIPSQKKKKGILYVESMRIQCCFEVKYDIMWEESS</sequence>
<keyword evidence="2" id="KW-1133">Transmembrane helix</keyword>
<reference evidence="6 7" key="2">
    <citation type="submission" date="2016-05" db="EMBL/GenBank/DDBJ databases">
        <authorList>
            <person name="Naeem Raeece"/>
        </authorList>
    </citation>
    <scope>NUCLEOTIDE SEQUENCE [LARGE SCALE GENOMIC DNA]</scope>
</reference>
<dbReference type="Pfam" id="PF05739">
    <property type="entry name" value="SNARE"/>
    <property type="match status" value="1"/>
</dbReference>
<dbReference type="AlphaFoldDB" id="A0A1A8WCC4"/>
<name>A0A1A8WCC4_PLAOA</name>
<dbReference type="GO" id="GO:0006906">
    <property type="term" value="P:vesicle fusion"/>
    <property type="evidence" value="ECO:0007669"/>
    <property type="project" value="TreeGrafter"/>
</dbReference>
<dbReference type="InterPro" id="IPR000727">
    <property type="entry name" value="T_SNARE_dom"/>
</dbReference>